<feature type="domain" description="Calcineurin-like phosphoesterase" evidence="3">
    <location>
        <begin position="3"/>
        <end position="150"/>
    </location>
</feature>
<dbReference type="InterPro" id="IPR029052">
    <property type="entry name" value="Metallo-depent_PP-like"/>
</dbReference>
<dbReference type="NCBIfam" id="TIGR00040">
    <property type="entry name" value="yfcE"/>
    <property type="match status" value="1"/>
</dbReference>
<keyword evidence="5" id="KW-1185">Reference proteome</keyword>
<evidence type="ECO:0000256" key="1">
    <source>
        <dbReference type="ARBA" id="ARBA00008950"/>
    </source>
</evidence>
<dbReference type="GO" id="GO:0046872">
    <property type="term" value="F:metal ion binding"/>
    <property type="evidence" value="ECO:0007669"/>
    <property type="project" value="UniProtKB-KW"/>
</dbReference>
<name>A0A0Q9ZKH5_9FLAO</name>
<dbReference type="InterPro" id="IPR000979">
    <property type="entry name" value="Phosphodiesterase_MJ0936/Vps29"/>
</dbReference>
<evidence type="ECO:0000259" key="3">
    <source>
        <dbReference type="Pfam" id="PF12850"/>
    </source>
</evidence>
<evidence type="ECO:0000313" key="5">
    <source>
        <dbReference type="Proteomes" id="UP000051643"/>
    </source>
</evidence>
<gene>
    <name evidence="4" type="ORF">APR42_01640</name>
</gene>
<accession>A0A0Q9ZKH5</accession>
<comment type="cofactor">
    <cofactor evidence="2">
        <name>a divalent metal cation</name>
        <dbReference type="ChEBI" id="CHEBI:60240"/>
    </cofactor>
</comment>
<dbReference type="STRING" id="270918.APR42_01640"/>
<evidence type="ECO:0000313" key="4">
    <source>
        <dbReference type="EMBL" id="KRG30594.1"/>
    </source>
</evidence>
<dbReference type="SUPFAM" id="SSF56300">
    <property type="entry name" value="Metallo-dependent phosphatases"/>
    <property type="match status" value="1"/>
</dbReference>
<dbReference type="Proteomes" id="UP000051643">
    <property type="component" value="Unassembled WGS sequence"/>
</dbReference>
<dbReference type="Pfam" id="PF12850">
    <property type="entry name" value="Metallophos_2"/>
    <property type="match status" value="1"/>
</dbReference>
<protein>
    <recommendedName>
        <fullName evidence="2">Phosphoesterase</fullName>
        <ecNumber evidence="2">3.1.4.-</ecNumber>
    </recommendedName>
</protein>
<dbReference type="Gene3D" id="3.60.21.10">
    <property type="match status" value="1"/>
</dbReference>
<comment type="similarity">
    <text evidence="1 2">Belongs to the metallophosphoesterase superfamily. YfcE family.</text>
</comment>
<proteinExistence type="inferred from homology"/>
<keyword evidence="2" id="KW-0479">Metal-binding</keyword>
<sequence length="164" mass="18655">MKKILLLSDTHSHIDDRILHYAAEADEIWHAGDIGITDITDELKKVKPLRAVYGNIDDAEIRKEFPLHQRFNCEGVDVWITHIGGYPGKYSPAIREEIKRNPPKLFISGHSHILKVMNDKSLGLLHMNPGAAGKQGFHKKRTMLRFKIDAGEIKDLEVIELKSK</sequence>
<dbReference type="GO" id="GO:0016787">
    <property type="term" value="F:hydrolase activity"/>
    <property type="evidence" value="ECO:0007669"/>
    <property type="project" value="UniProtKB-UniRule"/>
</dbReference>
<dbReference type="InterPro" id="IPR024654">
    <property type="entry name" value="Calcineurin-like_PHP_lpxH"/>
</dbReference>
<comment type="caution">
    <text evidence="4">The sequence shown here is derived from an EMBL/GenBank/DDBJ whole genome shotgun (WGS) entry which is preliminary data.</text>
</comment>
<dbReference type="EMBL" id="LKTP01000001">
    <property type="protein sequence ID" value="KRG30594.1"/>
    <property type="molecule type" value="Genomic_DNA"/>
</dbReference>
<reference evidence="4" key="1">
    <citation type="submission" date="2015-10" db="EMBL/GenBank/DDBJ databases">
        <title>Draft genome sequence of Salegentibacter mishustinae KCTC 12263.</title>
        <authorList>
            <person name="Lin W."/>
            <person name="Zheng Q."/>
        </authorList>
    </citation>
    <scope>NUCLEOTIDE SEQUENCE [LARGE SCALE GENOMIC DNA]</scope>
    <source>
        <strain evidence="4">KCTC 12263</strain>
    </source>
</reference>
<dbReference type="OrthoDB" id="9785951at2"/>
<organism evidence="4 5">
    <name type="scientific">Salegentibacter mishustinae</name>
    <dbReference type="NCBI Taxonomy" id="270918"/>
    <lineage>
        <taxon>Bacteria</taxon>
        <taxon>Pseudomonadati</taxon>
        <taxon>Bacteroidota</taxon>
        <taxon>Flavobacteriia</taxon>
        <taxon>Flavobacteriales</taxon>
        <taxon>Flavobacteriaceae</taxon>
        <taxon>Salegentibacter</taxon>
    </lineage>
</organism>
<dbReference type="EC" id="3.1.4.-" evidence="2"/>
<dbReference type="AlphaFoldDB" id="A0A0Q9ZKH5"/>
<evidence type="ECO:0000256" key="2">
    <source>
        <dbReference type="RuleBase" id="RU362039"/>
    </source>
</evidence>
<dbReference type="RefSeq" id="WP_057480418.1">
    <property type="nucleotide sequence ID" value="NZ_BMWR01000002.1"/>
</dbReference>